<dbReference type="AlphaFoldDB" id="A0AAD7CWA5"/>
<organism evidence="2 3">
    <name type="scientific">Mycena rosella</name>
    <name type="common">Pink bonnet</name>
    <name type="synonym">Agaricus rosellus</name>
    <dbReference type="NCBI Taxonomy" id="1033263"/>
    <lineage>
        <taxon>Eukaryota</taxon>
        <taxon>Fungi</taxon>
        <taxon>Dikarya</taxon>
        <taxon>Basidiomycota</taxon>
        <taxon>Agaricomycotina</taxon>
        <taxon>Agaricomycetes</taxon>
        <taxon>Agaricomycetidae</taxon>
        <taxon>Agaricales</taxon>
        <taxon>Marasmiineae</taxon>
        <taxon>Mycenaceae</taxon>
        <taxon>Mycena</taxon>
    </lineage>
</organism>
<keyword evidence="3" id="KW-1185">Reference proteome</keyword>
<gene>
    <name evidence="2" type="ORF">B0H17DRAFT_1336352</name>
</gene>
<feature type="compositionally biased region" description="Pro residues" evidence="1">
    <location>
        <begin position="233"/>
        <end position="243"/>
    </location>
</feature>
<feature type="region of interest" description="Disordered" evidence="1">
    <location>
        <begin position="159"/>
        <end position="182"/>
    </location>
</feature>
<evidence type="ECO:0000313" key="2">
    <source>
        <dbReference type="EMBL" id="KAJ7666354.1"/>
    </source>
</evidence>
<evidence type="ECO:0000313" key="3">
    <source>
        <dbReference type="Proteomes" id="UP001221757"/>
    </source>
</evidence>
<evidence type="ECO:0000256" key="1">
    <source>
        <dbReference type="SAM" id="MobiDB-lite"/>
    </source>
</evidence>
<name>A0AAD7CWA5_MYCRO</name>
<protein>
    <recommendedName>
        <fullName evidence="4">Anti-proliferative protein domain-containing protein</fullName>
    </recommendedName>
</protein>
<comment type="caution">
    <text evidence="2">The sequence shown here is derived from an EMBL/GenBank/DDBJ whole genome shotgun (WGS) entry which is preliminary data.</text>
</comment>
<sequence>MSSTPLTHLVSFLTRPLMRAHTPATIVALQVYLNAALAPCLDSSSESTLLLSARCPPPPALQKACIVSGVRWADWIRLLSAGIDVQVLVSNASLSVRLGKMPRRTLWVAPREDDQFSKYAAWAWPVVSPLASARTRRGAAINPTRIPTLLSACTSASEIESDSDCDSDSDSGSDCESDSGRSSISAFSFTSASSASSSSRSAPKPGVMRYNYTGGVTHVVSGGVMLGAGANPTPKPAAPPTPYKRPAGHVRSAASELAASWRRAT</sequence>
<feature type="region of interest" description="Disordered" evidence="1">
    <location>
        <begin position="226"/>
        <end position="265"/>
    </location>
</feature>
<feature type="compositionally biased region" description="Acidic residues" evidence="1">
    <location>
        <begin position="159"/>
        <end position="177"/>
    </location>
</feature>
<dbReference type="EMBL" id="JARKIE010000210">
    <property type="protein sequence ID" value="KAJ7666354.1"/>
    <property type="molecule type" value="Genomic_DNA"/>
</dbReference>
<evidence type="ECO:0008006" key="4">
    <source>
        <dbReference type="Google" id="ProtNLM"/>
    </source>
</evidence>
<dbReference type="Proteomes" id="UP001221757">
    <property type="component" value="Unassembled WGS sequence"/>
</dbReference>
<reference evidence="2" key="1">
    <citation type="submission" date="2023-03" db="EMBL/GenBank/DDBJ databases">
        <title>Massive genome expansion in bonnet fungi (Mycena s.s.) driven by repeated elements and novel gene families across ecological guilds.</title>
        <authorList>
            <consortium name="Lawrence Berkeley National Laboratory"/>
            <person name="Harder C.B."/>
            <person name="Miyauchi S."/>
            <person name="Viragh M."/>
            <person name="Kuo A."/>
            <person name="Thoen E."/>
            <person name="Andreopoulos B."/>
            <person name="Lu D."/>
            <person name="Skrede I."/>
            <person name="Drula E."/>
            <person name="Henrissat B."/>
            <person name="Morin E."/>
            <person name="Kohler A."/>
            <person name="Barry K."/>
            <person name="LaButti K."/>
            <person name="Morin E."/>
            <person name="Salamov A."/>
            <person name="Lipzen A."/>
            <person name="Mereny Z."/>
            <person name="Hegedus B."/>
            <person name="Baldrian P."/>
            <person name="Stursova M."/>
            <person name="Weitz H."/>
            <person name="Taylor A."/>
            <person name="Grigoriev I.V."/>
            <person name="Nagy L.G."/>
            <person name="Martin F."/>
            <person name="Kauserud H."/>
        </authorList>
    </citation>
    <scope>NUCLEOTIDE SEQUENCE</scope>
    <source>
        <strain evidence="2">CBHHK067</strain>
    </source>
</reference>
<proteinExistence type="predicted"/>
<accession>A0AAD7CWA5</accession>